<dbReference type="PANTHER" id="PTHR43825">
    <property type="entry name" value="PYRUVATE DEHYDROGENASE E1 COMPONENT"/>
    <property type="match status" value="1"/>
</dbReference>
<accession>A0AA36HLD7</accession>
<organism evidence="3 4">
    <name type="scientific">Effrenium voratum</name>
    <dbReference type="NCBI Taxonomy" id="2562239"/>
    <lineage>
        <taxon>Eukaryota</taxon>
        <taxon>Sar</taxon>
        <taxon>Alveolata</taxon>
        <taxon>Dinophyceae</taxon>
        <taxon>Suessiales</taxon>
        <taxon>Symbiodiniaceae</taxon>
        <taxon>Effrenium</taxon>
    </lineage>
</organism>
<dbReference type="InterPro" id="IPR051157">
    <property type="entry name" value="PDH/Transketolase"/>
</dbReference>
<dbReference type="Gene3D" id="3.40.50.970">
    <property type="match status" value="1"/>
</dbReference>
<sequence length="186" mass="20911">MRAELKKRQERRSGSRPLPSYQHTPHGHRSAQRVSYTHLTLERHVQAPDGQILQEGISEAGALCTWIAAGTSYASQQCPMMPFFIYYSMFGFQRVGDIIWQAADARARGFLLGATAGRTTLNGEGLQHQDGHSLLIGITNPAVIGWDPSFAYEVSYIIEHGIEEMWGKDKDLIYYISLYNEYPGCI</sequence>
<dbReference type="EMBL" id="CAUJNA010000063">
    <property type="protein sequence ID" value="CAJ1371228.1"/>
    <property type="molecule type" value="Genomic_DNA"/>
</dbReference>
<dbReference type="SUPFAM" id="SSF52518">
    <property type="entry name" value="Thiamin diphosphate-binding fold (THDP-binding)"/>
    <property type="match status" value="1"/>
</dbReference>
<dbReference type="AlphaFoldDB" id="A0AA36HLD7"/>
<feature type="domain" description="Pyruvate dehydrogenase E1 component middle" evidence="2">
    <location>
        <begin position="49"/>
        <end position="181"/>
    </location>
</feature>
<evidence type="ECO:0000259" key="2">
    <source>
        <dbReference type="Pfam" id="PF17831"/>
    </source>
</evidence>
<proteinExistence type="predicted"/>
<dbReference type="InterPro" id="IPR041621">
    <property type="entry name" value="PDH_E1_M"/>
</dbReference>
<gene>
    <name evidence="3" type="ORF">EVOR1521_LOCUS1593</name>
</gene>
<reference evidence="3" key="1">
    <citation type="submission" date="2023-08" db="EMBL/GenBank/DDBJ databases">
        <authorList>
            <person name="Chen Y."/>
            <person name="Shah S."/>
            <person name="Dougan E. K."/>
            <person name="Thang M."/>
            <person name="Chan C."/>
        </authorList>
    </citation>
    <scope>NUCLEOTIDE SEQUENCE</scope>
</reference>
<name>A0AA36HLD7_9DINO</name>
<comment type="caution">
    <text evidence="3">The sequence shown here is derived from an EMBL/GenBank/DDBJ whole genome shotgun (WGS) entry which is preliminary data.</text>
</comment>
<protein>
    <recommendedName>
        <fullName evidence="2">Pyruvate dehydrogenase E1 component middle domain-containing protein</fullName>
    </recommendedName>
</protein>
<dbReference type="InterPro" id="IPR029061">
    <property type="entry name" value="THDP-binding"/>
</dbReference>
<evidence type="ECO:0000313" key="4">
    <source>
        <dbReference type="Proteomes" id="UP001178507"/>
    </source>
</evidence>
<dbReference type="Proteomes" id="UP001178507">
    <property type="component" value="Unassembled WGS sequence"/>
</dbReference>
<dbReference type="PANTHER" id="PTHR43825:SF3">
    <property type="entry name" value="PYRUVATE DEHYDROGENASE E1 COMPONENT"/>
    <property type="match status" value="1"/>
</dbReference>
<evidence type="ECO:0000313" key="3">
    <source>
        <dbReference type="EMBL" id="CAJ1371228.1"/>
    </source>
</evidence>
<feature type="region of interest" description="Disordered" evidence="1">
    <location>
        <begin position="1"/>
        <end position="33"/>
    </location>
</feature>
<dbReference type="Pfam" id="PF17831">
    <property type="entry name" value="PDH_E1_M"/>
    <property type="match status" value="1"/>
</dbReference>
<feature type="compositionally biased region" description="Basic and acidic residues" evidence="1">
    <location>
        <begin position="1"/>
        <end position="13"/>
    </location>
</feature>
<evidence type="ECO:0000256" key="1">
    <source>
        <dbReference type="SAM" id="MobiDB-lite"/>
    </source>
</evidence>
<keyword evidence="4" id="KW-1185">Reference proteome</keyword>